<keyword evidence="4 6" id="KW-0802">TPR repeat</keyword>
<evidence type="ECO:0000313" key="9">
    <source>
        <dbReference type="Proteomes" id="UP001152519"/>
    </source>
</evidence>
<evidence type="ECO:0000256" key="2">
    <source>
        <dbReference type="ARBA" id="ARBA00022490"/>
    </source>
</evidence>
<dbReference type="InterPro" id="IPR011990">
    <property type="entry name" value="TPR-like_helical_dom_sf"/>
</dbReference>
<evidence type="ECO:0000256" key="3">
    <source>
        <dbReference type="ARBA" id="ARBA00022737"/>
    </source>
</evidence>
<dbReference type="GO" id="GO:0003677">
    <property type="term" value="F:DNA binding"/>
    <property type="evidence" value="ECO:0007669"/>
    <property type="project" value="InterPro"/>
</dbReference>
<evidence type="ECO:0000256" key="6">
    <source>
        <dbReference type="PROSITE-ProRule" id="PRU00339"/>
    </source>
</evidence>
<dbReference type="Gene3D" id="1.25.40.10">
    <property type="entry name" value="Tetratricopeptide repeat domain"/>
    <property type="match status" value="2"/>
</dbReference>
<comment type="caution">
    <text evidence="8">The sequence shown here is derived from an EMBL/GenBank/DDBJ whole genome shotgun (WGS) entry which is preliminary data.</text>
</comment>
<evidence type="ECO:0000259" key="7">
    <source>
        <dbReference type="PROSITE" id="PS50943"/>
    </source>
</evidence>
<dbReference type="InterPro" id="IPR010982">
    <property type="entry name" value="Lambda_DNA-bd_dom_sf"/>
</dbReference>
<dbReference type="Pfam" id="PF13181">
    <property type="entry name" value="TPR_8"/>
    <property type="match status" value="1"/>
</dbReference>
<sequence>MKLPQDDSTGIGPRLRELRRARGLHQQDLASDEFSVSYVSLIETGKRTPSKAVLQALADRLGCSVEYLRSGRDDNRIKELELKIAFGEMALRNGDNGEALQSFSEALADKPLLSDASVRRAQIGLALALEKIGSLAAAVQLLTDLFEAPATVAGSQEWSQIAASLCRCYRECGDLALSVEVGEKALQQLDQLGLEATDDYIQLGSTLIGTYSMRGDLTRAHLLANRLVATAEDAESQVTRGGVYWNAALVAHARGATADALALTERALHLMAATDNLRHRALLTAMHGSLLMESDPPDVERSWNLFTQAHDILVQVGTAAEQARLENDLGVASIRLGRVDDALRHASRALGLLHNEPRWLTVQARATLAEAQLSMGDQALAEETLMTAARDLRQVTPSRQTALAWRRLGDLYQSCGKSDAAMTAFQRALQDLGLRGGNQLKCASNAFE</sequence>
<dbReference type="SUPFAM" id="SSF48452">
    <property type="entry name" value="TPR-like"/>
    <property type="match status" value="2"/>
</dbReference>
<comment type="subcellular location">
    <subcellularLocation>
        <location evidence="1">Cytoplasm</location>
    </subcellularLocation>
</comment>
<feature type="repeat" description="TPR" evidence="6">
    <location>
        <begin position="402"/>
        <end position="435"/>
    </location>
</feature>
<dbReference type="PROSITE" id="PS50005">
    <property type="entry name" value="TPR"/>
    <property type="match status" value="1"/>
</dbReference>
<keyword evidence="3" id="KW-0677">Repeat</keyword>
<dbReference type="SMART" id="SM00530">
    <property type="entry name" value="HTH_XRE"/>
    <property type="match status" value="1"/>
</dbReference>
<dbReference type="EMBL" id="CAJSLV010000057">
    <property type="protein sequence ID" value="CAG6394625.1"/>
    <property type="molecule type" value="Genomic_DNA"/>
</dbReference>
<keyword evidence="9" id="KW-1185">Reference proteome</keyword>
<organism evidence="8 9">
    <name type="scientific">Actinacidiphila cocklensis</name>
    <dbReference type="NCBI Taxonomy" id="887465"/>
    <lineage>
        <taxon>Bacteria</taxon>
        <taxon>Bacillati</taxon>
        <taxon>Actinomycetota</taxon>
        <taxon>Actinomycetes</taxon>
        <taxon>Kitasatosporales</taxon>
        <taxon>Streptomycetaceae</taxon>
        <taxon>Actinacidiphila</taxon>
    </lineage>
</organism>
<evidence type="ECO:0000256" key="4">
    <source>
        <dbReference type="ARBA" id="ARBA00022803"/>
    </source>
</evidence>
<reference evidence="8" key="1">
    <citation type="submission" date="2021-05" db="EMBL/GenBank/DDBJ databases">
        <authorList>
            <person name="Arsene-Ploetze F."/>
        </authorList>
    </citation>
    <scope>NUCLEOTIDE SEQUENCE</scope>
    <source>
        <strain evidence="8">DSM 42138</strain>
    </source>
</reference>
<gene>
    <name evidence="8" type="ORF">SCOCK_280078</name>
</gene>
<dbReference type="SUPFAM" id="SSF47413">
    <property type="entry name" value="lambda repressor-like DNA-binding domains"/>
    <property type="match status" value="1"/>
</dbReference>
<dbReference type="InterPro" id="IPR051476">
    <property type="entry name" value="Bac_ResReg_Asp_Phosphatase"/>
</dbReference>
<evidence type="ECO:0000256" key="5">
    <source>
        <dbReference type="ARBA" id="ARBA00038253"/>
    </source>
</evidence>
<dbReference type="InterPro" id="IPR019734">
    <property type="entry name" value="TPR_rpt"/>
</dbReference>
<feature type="domain" description="HTH cro/C1-type" evidence="7">
    <location>
        <begin position="15"/>
        <end position="68"/>
    </location>
</feature>
<evidence type="ECO:0000313" key="8">
    <source>
        <dbReference type="EMBL" id="CAG6394625.1"/>
    </source>
</evidence>
<dbReference type="Proteomes" id="UP001152519">
    <property type="component" value="Unassembled WGS sequence"/>
</dbReference>
<dbReference type="AlphaFoldDB" id="A0A9W4DNE6"/>
<dbReference type="InterPro" id="IPR001387">
    <property type="entry name" value="Cro/C1-type_HTH"/>
</dbReference>
<dbReference type="Pfam" id="PF13560">
    <property type="entry name" value="HTH_31"/>
    <property type="match status" value="1"/>
</dbReference>
<dbReference type="PANTHER" id="PTHR46630:SF1">
    <property type="entry name" value="TETRATRICOPEPTIDE REPEAT PROTEIN 29"/>
    <property type="match status" value="1"/>
</dbReference>
<proteinExistence type="inferred from homology"/>
<name>A0A9W4DNE6_9ACTN</name>
<dbReference type="GO" id="GO:0005737">
    <property type="term" value="C:cytoplasm"/>
    <property type="evidence" value="ECO:0007669"/>
    <property type="project" value="UniProtKB-SubCell"/>
</dbReference>
<accession>A0A9W4DNE6</accession>
<protein>
    <submittedName>
        <fullName evidence="8">HTH cro/C1-type domain-containing protein</fullName>
    </submittedName>
</protein>
<evidence type="ECO:0000256" key="1">
    <source>
        <dbReference type="ARBA" id="ARBA00004496"/>
    </source>
</evidence>
<dbReference type="PROSITE" id="PS50943">
    <property type="entry name" value="HTH_CROC1"/>
    <property type="match status" value="1"/>
</dbReference>
<dbReference type="Gene3D" id="1.10.260.40">
    <property type="entry name" value="lambda repressor-like DNA-binding domains"/>
    <property type="match status" value="1"/>
</dbReference>
<comment type="similarity">
    <text evidence="5">Belongs to the Rap family.</text>
</comment>
<keyword evidence="2" id="KW-0963">Cytoplasm</keyword>
<dbReference type="PANTHER" id="PTHR46630">
    <property type="entry name" value="TETRATRICOPEPTIDE REPEAT PROTEIN 29"/>
    <property type="match status" value="1"/>
</dbReference>
<dbReference type="CDD" id="cd00093">
    <property type="entry name" value="HTH_XRE"/>
    <property type="match status" value="1"/>
</dbReference>